<dbReference type="RefSeq" id="WP_257769655.1">
    <property type="nucleotide sequence ID" value="NZ_CP102480.1"/>
</dbReference>
<reference evidence="5" key="1">
    <citation type="submission" date="2022-08" db="EMBL/GenBank/DDBJ databases">
        <title>Nisaea acidiphila sp. nov., isolated from a marine algal debris and emended description of the genus Nisaea Urios et al. 2008.</title>
        <authorList>
            <person name="Kwon K."/>
        </authorList>
    </citation>
    <scope>NUCLEOTIDE SEQUENCE</scope>
    <source>
        <strain evidence="5">MEBiC11861</strain>
    </source>
</reference>
<dbReference type="KEGG" id="naci:NUH88_02050"/>
<dbReference type="AlphaFoldDB" id="A0A9J7AVI8"/>
<keyword evidence="3" id="KW-1133">Transmembrane helix</keyword>
<evidence type="ECO:0000313" key="6">
    <source>
        <dbReference type="Proteomes" id="UP001060336"/>
    </source>
</evidence>
<keyword evidence="6" id="KW-1185">Reference proteome</keyword>
<dbReference type="InterPro" id="IPR038076">
    <property type="entry name" value="MgtE_N_sf"/>
</dbReference>
<dbReference type="SUPFAM" id="SSF158791">
    <property type="entry name" value="MgtE N-terminal domain-like"/>
    <property type="match status" value="1"/>
</dbReference>
<proteinExistence type="predicted"/>
<evidence type="ECO:0000259" key="4">
    <source>
        <dbReference type="Pfam" id="PF03448"/>
    </source>
</evidence>
<accession>A0A9J7AVI8</accession>
<dbReference type="InterPro" id="IPR006668">
    <property type="entry name" value="Mg_transptr_MgtE_intracell_dom"/>
</dbReference>
<evidence type="ECO:0000256" key="2">
    <source>
        <dbReference type="SAM" id="MobiDB-lite"/>
    </source>
</evidence>
<dbReference type="Pfam" id="PF03448">
    <property type="entry name" value="MgtE_N"/>
    <property type="match status" value="1"/>
</dbReference>
<sequence length="287" mass="31345">MAYDRRGKIATTPSSDAESQSATPNAARIQGGRPVKGKAPANRAAGGKNTKRDARAASAPRRIGGRSRTIVRVLPVLVFAAALLISVKAVGIWDTLKNGRSPVTVAAFAEADSPATRPAASGQAEPEQVAQATEPAADKEADKPLDPVLFTRSEIELLQDLSKRRKELDAREQAVIQKEGLLTAAEDRIEKKIVELEAVRAEIESLIKTYDEQEEEEIKGLVQIYEKMKPKDAARIFDELDMDILLRVFDRMKASKSAPVLANMRPQKAKEVTSRIAERKSIPLTTN</sequence>
<protein>
    <recommendedName>
        <fullName evidence="4">Magnesium transporter MgtE intracellular domain-containing protein</fullName>
    </recommendedName>
</protein>
<name>A0A9J7AVI8_9PROT</name>
<organism evidence="5 6">
    <name type="scientific">Nisaea acidiphila</name>
    <dbReference type="NCBI Taxonomy" id="1862145"/>
    <lineage>
        <taxon>Bacteria</taxon>
        <taxon>Pseudomonadati</taxon>
        <taxon>Pseudomonadota</taxon>
        <taxon>Alphaproteobacteria</taxon>
        <taxon>Rhodospirillales</taxon>
        <taxon>Thalassobaculaceae</taxon>
        <taxon>Nisaea</taxon>
    </lineage>
</organism>
<keyword evidence="3" id="KW-0812">Transmembrane</keyword>
<evidence type="ECO:0000256" key="3">
    <source>
        <dbReference type="SAM" id="Phobius"/>
    </source>
</evidence>
<keyword evidence="3" id="KW-0472">Membrane</keyword>
<evidence type="ECO:0000256" key="1">
    <source>
        <dbReference type="SAM" id="Coils"/>
    </source>
</evidence>
<feature type="domain" description="Magnesium transporter MgtE intracellular" evidence="4">
    <location>
        <begin position="223"/>
        <end position="273"/>
    </location>
</feature>
<keyword evidence="1" id="KW-0175">Coiled coil</keyword>
<feature type="region of interest" description="Disordered" evidence="2">
    <location>
        <begin position="1"/>
        <end position="61"/>
    </location>
</feature>
<dbReference type="EMBL" id="CP102480">
    <property type="protein sequence ID" value="UUX50481.1"/>
    <property type="molecule type" value="Genomic_DNA"/>
</dbReference>
<evidence type="ECO:0000313" key="5">
    <source>
        <dbReference type="EMBL" id="UUX50481.1"/>
    </source>
</evidence>
<feature type="coiled-coil region" evidence="1">
    <location>
        <begin position="158"/>
        <end position="216"/>
    </location>
</feature>
<feature type="compositionally biased region" description="Polar residues" evidence="2">
    <location>
        <begin position="11"/>
        <end position="24"/>
    </location>
</feature>
<gene>
    <name evidence="5" type="ORF">NUH88_02050</name>
</gene>
<dbReference type="Proteomes" id="UP001060336">
    <property type="component" value="Chromosome"/>
</dbReference>
<feature type="region of interest" description="Disordered" evidence="2">
    <location>
        <begin position="114"/>
        <end position="143"/>
    </location>
</feature>
<dbReference type="Gene3D" id="1.25.60.10">
    <property type="entry name" value="MgtE N-terminal domain-like"/>
    <property type="match status" value="1"/>
</dbReference>
<feature type="transmembrane region" description="Helical" evidence="3">
    <location>
        <begin position="70"/>
        <end position="93"/>
    </location>
</feature>